<dbReference type="Gene3D" id="3.20.20.370">
    <property type="entry name" value="Glycoside hydrolase/deacetylase"/>
    <property type="match status" value="1"/>
</dbReference>
<comment type="subcellular location">
    <subcellularLocation>
        <location evidence="1">Secreted</location>
    </subcellularLocation>
</comment>
<dbReference type="AlphaFoldDB" id="A0A6N7IM05"/>
<dbReference type="EMBL" id="WHYR01000003">
    <property type="protein sequence ID" value="MQL50995.1"/>
    <property type="molecule type" value="Genomic_DNA"/>
</dbReference>
<keyword evidence="2" id="KW-0732">Signal</keyword>
<dbReference type="PROSITE" id="PS51677">
    <property type="entry name" value="NODB"/>
    <property type="match status" value="1"/>
</dbReference>
<dbReference type="PANTHER" id="PTHR34216:SF3">
    <property type="entry name" value="POLY-BETA-1,6-N-ACETYL-D-GLUCOSAMINE N-DEACETYLASE"/>
    <property type="match status" value="1"/>
</dbReference>
<dbReference type="OrthoDB" id="9778320at2"/>
<evidence type="ECO:0000313" key="5">
    <source>
        <dbReference type="Proteomes" id="UP000441717"/>
    </source>
</evidence>
<evidence type="ECO:0000256" key="1">
    <source>
        <dbReference type="ARBA" id="ARBA00004613"/>
    </source>
</evidence>
<proteinExistence type="predicted"/>
<dbReference type="CDD" id="cd10918">
    <property type="entry name" value="CE4_NodB_like_5s_6s"/>
    <property type="match status" value="1"/>
</dbReference>
<dbReference type="GO" id="GO:0005975">
    <property type="term" value="P:carbohydrate metabolic process"/>
    <property type="evidence" value="ECO:0007669"/>
    <property type="project" value="InterPro"/>
</dbReference>
<sequence length="322" mass="37198">MRKITAGTLGVVLIAILLLVFARYKMNNLLWAPYTDEAVVLVYHHIDPAPDRPFAITPRLFQEHLDALLHHDYHVISTGELAGFLEGKALLPEKAVVITFDDGYRSFYRYAYPELKSREMPATCFMITAWAGKKVGGLEYLTWPEMREMQANGISFFVHTDHSHYCAPTTPEGNPKPVLTNRIWLPGKNRLETEYEYRQRVINDLATARDRLEKELHQPVEQIAWPYGAYNQPLVEIAQSLGYRFCYTTQPGMVTAKTDPFAIPRLDVGNPDVTAQDLLWRIQYTAFKEKLFARPGLRYCDNFYHRFKRMRLSVFDPNVPAH</sequence>
<evidence type="ECO:0000313" key="4">
    <source>
        <dbReference type="EMBL" id="MQL50995.1"/>
    </source>
</evidence>
<keyword evidence="5" id="KW-1185">Reference proteome</keyword>
<feature type="domain" description="NodB homology" evidence="3">
    <location>
        <begin position="94"/>
        <end position="322"/>
    </location>
</feature>
<comment type="caution">
    <text evidence="4">The sequence shown here is derived from an EMBL/GenBank/DDBJ whole genome shotgun (WGS) entry which is preliminary data.</text>
</comment>
<accession>A0A6N7IM05</accession>
<dbReference type="Pfam" id="PF01522">
    <property type="entry name" value="Polysacc_deac_1"/>
    <property type="match status" value="1"/>
</dbReference>
<dbReference type="Proteomes" id="UP000441717">
    <property type="component" value="Unassembled WGS sequence"/>
</dbReference>
<dbReference type="GO" id="GO:0016810">
    <property type="term" value="F:hydrolase activity, acting on carbon-nitrogen (but not peptide) bonds"/>
    <property type="evidence" value="ECO:0007669"/>
    <property type="project" value="InterPro"/>
</dbReference>
<evidence type="ECO:0000256" key="2">
    <source>
        <dbReference type="ARBA" id="ARBA00022729"/>
    </source>
</evidence>
<dbReference type="PANTHER" id="PTHR34216">
    <property type="match status" value="1"/>
</dbReference>
<name>A0A6N7IM05_9FIRM</name>
<dbReference type="GO" id="GO:0005576">
    <property type="term" value="C:extracellular region"/>
    <property type="evidence" value="ECO:0007669"/>
    <property type="project" value="UniProtKB-SubCell"/>
</dbReference>
<gene>
    <name evidence="4" type="ORF">GFC01_01660</name>
</gene>
<protein>
    <submittedName>
        <fullName evidence="4">Polysaccharide deacetylase family protein</fullName>
    </submittedName>
</protein>
<dbReference type="RefSeq" id="WP_152944913.1">
    <property type="nucleotide sequence ID" value="NZ_WHYR01000003.1"/>
</dbReference>
<evidence type="ECO:0000259" key="3">
    <source>
        <dbReference type="PROSITE" id="PS51677"/>
    </source>
</evidence>
<dbReference type="InterPro" id="IPR051398">
    <property type="entry name" value="Polysacch_Deacetylase"/>
</dbReference>
<dbReference type="InterPro" id="IPR002509">
    <property type="entry name" value="NODB_dom"/>
</dbReference>
<dbReference type="InterPro" id="IPR011330">
    <property type="entry name" value="Glyco_hydro/deAcase_b/a-brl"/>
</dbReference>
<organism evidence="4 5">
    <name type="scientific">Desulfofundulus thermobenzoicus</name>
    <dbReference type="NCBI Taxonomy" id="29376"/>
    <lineage>
        <taxon>Bacteria</taxon>
        <taxon>Bacillati</taxon>
        <taxon>Bacillota</taxon>
        <taxon>Clostridia</taxon>
        <taxon>Eubacteriales</taxon>
        <taxon>Peptococcaceae</taxon>
        <taxon>Desulfofundulus</taxon>
    </lineage>
</organism>
<reference evidence="4 5" key="1">
    <citation type="submission" date="2019-10" db="EMBL/GenBank/DDBJ databases">
        <title>Comparative genomics of sulfur disproportionating microorganisms.</title>
        <authorList>
            <person name="Ward L.M."/>
            <person name="Bertran E."/>
            <person name="Johnston D."/>
        </authorList>
    </citation>
    <scope>NUCLEOTIDE SEQUENCE [LARGE SCALE GENOMIC DNA]</scope>
    <source>
        <strain evidence="4 5">DSM 14055</strain>
    </source>
</reference>
<dbReference type="SUPFAM" id="SSF88713">
    <property type="entry name" value="Glycoside hydrolase/deacetylase"/>
    <property type="match status" value="1"/>
</dbReference>